<protein>
    <submittedName>
        <fullName evidence="3">Cathepsin H</fullName>
    </submittedName>
</protein>
<feature type="signal peptide" evidence="2">
    <location>
        <begin position="1"/>
        <end position="20"/>
    </location>
</feature>
<feature type="compositionally biased region" description="Low complexity" evidence="1">
    <location>
        <begin position="76"/>
        <end position="89"/>
    </location>
</feature>
<evidence type="ECO:0000256" key="2">
    <source>
        <dbReference type="SAM" id="SignalP"/>
    </source>
</evidence>
<feature type="chain" id="PRO_5029624981" evidence="2">
    <location>
        <begin position="21"/>
        <end position="124"/>
    </location>
</feature>
<feature type="compositionally biased region" description="Low complexity" evidence="1">
    <location>
        <begin position="99"/>
        <end position="118"/>
    </location>
</feature>
<keyword evidence="4" id="KW-1185">Reference proteome</keyword>
<evidence type="ECO:0000256" key="1">
    <source>
        <dbReference type="SAM" id="MobiDB-lite"/>
    </source>
</evidence>
<accession>A0A7J8CF60</accession>
<dbReference type="EMBL" id="JACASE010000014">
    <property type="protein sequence ID" value="KAF6409523.1"/>
    <property type="molecule type" value="Genomic_DNA"/>
</dbReference>
<evidence type="ECO:0000313" key="4">
    <source>
        <dbReference type="Proteomes" id="UP000593571"/>
    </source>
</evidence>
<gene>
    <name evidence="3" type="ORF">HJG63_003486</name>
</gene>
<dbReference type="Proteomes" id="UP000593571">
    <property type="component" value="Unassembled WGS sequence"/>
</dbReference>
<name>A0A7J8CF60_ROUAE</name>
<proteinExistence type="predicted"/>
<reference evidence="3 4" key="1">
    <citation type="journal article" date="2020" name="Nature">
        <title>Six reference-quality genomes reveal evolution of bat adaptations.</title>
        <authorList>
            <person name="Jebb D."/>
            <person name="Huang Z."/>
            <person name="Pippel M."/>
            <person name="Hughes G.M."/>
            <person name="Lavrichenko K."/>
            <person name="Devanna P."/>
            <person name="Winkler S."/>
            <person name="Jermiin L.S."/>
            <person name="Skirmuntt E.C."/>
            <person name="Katzourakis A."/>
            <person name="Burkitt-Gray L."/>
            <person name="Ray D.A."/>
            <person name="Sullivan K.A.M."/>
            <person name="Roscito J.G."/>
            <person name="Kirilenko B.M."/>
            <person name="Davalos L.M."/>
            <person name="Corthals A.P."/>
            <person name="Power M.L."/>
            <person name="Jones G."/>
            <person name="Ransome R.D."/>
            <person name="Dechmann D.K.N."/>
            <person name="Locatelli A.G."/>
            <person name="Puechmaille S.J."/>
            <person name="Fedrigo O."/>
            <person name="Jarvis E.D."/>
            <person name="Hiller M."/>
            <person name="Vernes S.C."/>
            <person name="Myers E.W."/>
            <person name="Teeling E.C."/>
        </authorList>
    </citation>
    <scope>NUCLEOTIDE SEQUENCE [LARGE SCALE GENOMIC DNA]</scope>
    <source>
        <strain evidence="3">MRouAeg1</strain>
        <tissue evidence="3">Muscle</tissue>
    </source>
</reference>
<feature type="region of interest" description="Disordered" evidence="1">
    <location>
        <begin position="66"/>
        <end position="124"/>
    </location>
</feature>
<feature type="region of interest" description="Disordered" evidence="1">
    <location>
        <begin position="25"/>
        <end position="51"/>
    </location>
</feature>
<comment type="caution">
    <text evidence="3">The sequence shown here is derived from an EMBL/GenBank/DDBJ whole genome shotgun (WGS) entry which is preliminary data.</text>
</comment>
<organism evidence="3 4">
    <name type="scientific">Rousettus aegyptiacus</name>
    <name type="common">Egyptian fruit bat</name>
    <name type="synonym">Pteropus aegyptiacus</name>
    <dbReference type="NCBI Taxonomy" id="9407"/>
    <lineage>
        <taxon>Eukaryota</taxon>
        <taxon>Metazoa</taxon>
        <taxon>Chordata</taxon>
        <taxon>Craniata</taxon>
        <taxon>Vertebrata</taxon>
        <taxon>Euteleostomi</taxon>
        <taxon>Mammalia</taxon>
        <taxon>Eutheria</taxon>
        <taxon>Laurasiatheria</taxon>
        <taxon>Chiroptera</taxon>
        <taxon>Yinpterochiroptera</taxon>
        <taxon>Pteropodoidea</taxon>
        <taxon>Pteropodidae</taxon>
        <taxon>Rousettinae</taxon>
        <taxon>Rousettus</taxon>
    </lineage>
</organism>
<sequence length="124" mass="12903">MWAALPLLCAGAWLLGPASCGAAGLAVSSSAAGPSPPQGPWSLRSPSKQGKCSLWRSSSWWTALRTSTTTAAKGGSPARPSSTSATTRASWERPPILTRARMAPADSSPRRPSLLSRMWPTSPS</sequence>
<keyword evidence="2" id="KW-0732">Signal</keyword>
<dbReference type="AlphaFoldDB" id="A0A7J8CF60"/>
<evidence type="ECO:0000313" key="3">
    <source>
        <dbReference type="EMBL" id="KAF6409523.1"/>
    </source>
</evidence>